<dbReference type="Pfam" id="PF19557">
    <property type="entry name" value="DUF6079_1st"/>
    <property type="match status" value="1"/>
</dbReference>
<dbReference type="InterPro" id="IPR058571">
    <property type="entry name" value="DUF6079_3rd"/>
</dbReference>
<dbReference type="InterPro" id="IPR058573">
    <property type="entry name" value="DUF6079_5th"/>
</dbReference>
<keyword evidence="1" id="KW-0175">Coiled coil</keyword>
<proteinExistence type="predicted"/>
<dbReference type="Pfam" id="PF26384">
    <property type="entry name" value="DUF6079_3rd"/>
    <property type="match status" value="1"/>
</dbReference>
<evidence type="ECO:0000259" key="2">
    <source>
        <dbReference type="Pfam" id="PF19557"/>
    </source>
</evidence>
<dbReference type="Pfam" id="PF26387">
    <property type="entry name" value="DUF6079_5th"/>
    <property type="match status" value="1"/>
</dbReference>
<dbReference type="Pfam" id="PF26383">
    <property type="entry name" value="DUF6079_2nd"/>
    <property type="match status" value="1"/>
</dbReference>
<dbReference type="InterPro" id="IPR027417">
    <property type="entry name" value="P-loop_NTPase"/>
</dbReference>
<feature type="domain" description="DUF6079" evidence="2">
    <location>
        <begin position="20"/>
        <end position="248"/>
    </location>
</feature>
<protein>
    <submittedName>
        <fullName evidence="8">DUF6079 family protein</fullName>
    </submittedName>
</protein>
<dbReference type="Gene3D" id="3.40.50.300">
    <property type="entry name" value="P-loop containing nucleotide triphosphate hydrolases"/>
    <property type="match status" value="1"/>
</dbReference>
<dbReference type="InterPro" id="IPR058569">
    <property type="entry name" value="DUF6079_2nd"/>
</dbReference>
<dbReference type="RefSeq" id="WP_380165865.1">
    <property type="nucleotide sequence ID" value="NZ_JBHTNU010000011.1"/>
</dbReference>
<reference evidence="9" key="1">
    <citation type="journal article" date="2019" name="Int. J. Syst. Evol. Microbiol.">
        <title>The Global Catalogue of Microorganisms (GCM) 10K type strain sequencing project: providing services to taxonomists for standard genome sequencing and annotation.</title>
        <authorList>
            <consortium name="The Broad Institute Genomics Platform"/>
            <consortium name="The Broad Institute Genome Sequencing Center for Infectious Disease"/>
            <person name="Wu L."/>
            <person name="Ma J."/>
        </authorList>
    </citation>
    <scope>NUCLEOTIDE SEQUENCE [LARGE SCALE GENOMIC DNA]</scope>
    <source>
        <strain evidence="9">S1</strain>
    </source>
</reference>
<evidence type="ECO:0000259" key="5">
    <source>
        <dbReference type="Pfam" id="PF26385"/>
    </source>
</evidence>
<dbReference type="Pfam" id="PF26388">
    <property type="entry name" value="DUF6079_6th"/>
    <property type="match status" value="1"/>
</dbReference>
<organism evidence="8 9">
    <name type="scientific">Kroppenstedtia sanguinis</name>
    <dbReference type="NCBI Taxonomy" id="1380684"/>
    <lineage>
        <taxon>Bacteria</taxon>
        <taxon>Bacillati</taxon>
        <taxon>Bacillota</taxon>
        <taxon>Bacilli</taxon>
        <taxon>Bacillales</taxon>
        <taxon>Thermoactinomycetaceae</taxon>
        <taxon>Kroppenstedtia</taxon>
    </lineage>
</organism>
<dbReference type="InterPro" id="IPR058574">
    <property type="entry name" value="DUF6079_6th"/>
</dbReference>
<evidence type="ECO:0000259" key="4">
    <source>
        <dbReference type="Pfam" id="PF26384"/>
    </source>
</evidence>
<evidence type="ECO:0000256" key="1">
    <source>
        <dbReference type="SAM" id="Coils"/>
    </source>
</evidence>
<feature type="coiled-coil region" evidence="1">
    <location>
        <begin position="901"/>
        <end position="954"/>
    </location>
</feature>
<dbReference type="InterPro" id="IPR058572">
    <property type="entry name" value="DUF6079_4th"/>
</dbReference>
<evidence type="ECO:0000313" key="9">
    <source>
        <dbReference type="Proteomes" id="UP001597282"/>
    </source>
</evidence>
<keyword evidence="9" id="KW-1185">Reference proteome</keyword>
<feature type="domain" description="DUF6079" evidence="5">
    <location>
        <begin position="696"/>
        <end position="831"/>
    </location>
</feature>
<evidence type="ECO:0000259" key="3">
    <source>
        <dbReference type="Pfam" id="PF26383"/>
    </source>
</evidence>
<feature type="domain" description="DUF6079" evidence="7">
    <location>
        <begin position="1032"/>
        <end position="1120"/>
    </location>
</feature>
<accession>A0ABW4CCI5</accession>
<evidence type="ECO:0000259" key="6">
    <source>
        <dbReference type="Pfam" id="PF26387"/>
    </source>
</evidence>
<comment type="caution">
    <text evidence="8">The sequence shown here is derived from an EMBL/GenBank/DDBJ whole genome shotgun (WGS) entry which is preliminary data.</text>
</comment>
<feature type="domain" description="DUF6079" evidence="3">
    <location>
        <begin position="263"/>
        <end position="473"/>
    </location>
</feature>
<dbReference type="EMBL" id="JBHTNU010000011">
    <property type="protein sequence ID" value="MFD1427659.1"/>
    <property type="molecule type" value="Genomic_DNA"/>
</dbReference>
<feature type="domain" description="DUF6079" evidence="4">
    <location>
        <begin position="478"/>
        <end position="676"/>
    </location>
</feature>
<evidence type="ECO:0000259" key="7">
    <source>
        <dbReference type="Pfam" id="PF26388"/>
    </source>
</evidence>
<dbReference type="InterPro" id="IPR045725">
    <property type="entry name" value="DUF6079_N"/>
</dbReference>
<name>A0ABW4CCI5_9BACL</name>
<dbReference type="Pfam" id="PF26385">
    <property type="entry name" value="DUF6079_4th"/>
    <property type="match status" value="1"/>
</dbReference>
<feature type="domain" description="DUF6079" evidence="6">
    <location>
        <begin position="836"/>
        <end position="1023"/>
    </location>
</feature>
<sequence length="1234" mass="143220">MKYRDLVHFEPIESVIQLTDANEQKVAYQLLDTYVISDRMAELLDELVIEQLQMDRYADNKGLLIVGNYGTGKSHLMSVISTVAELEGASAHLTNPRVAQKAKEIEGKFKVIRMEIGSSKMSLRDIICIELEEGMEKMGIDYQFPSADQVRNNKNNLMEMMAAFHEEYPDQGLLLVIDELLDYLRSRKEQELSLDLGFLREVGEICGKTRFRLIAGVQEMLFDNPKFHFVAEQLRRVKERFEQVNIVREDIAYVVSRRLLKKDEKQKALIREHLQKFTPLYHKLSEELEEYVSLFPIHPAYLSTFEKVTVAEKRVILKTISNEMKKVMDQEVPSEQPGVISYDSYWPYIENDASLKSNADIKEVMNKAKILQDRIEHAFTRPMYRPLAMRIIRALAVFRLTTDDIYSPVGVTPEELRDELFLHTEVLDDKDPSGFLRGDIEVVLKEILKTVSWQYISTNEANGQYYLDIKKDIAVDDLIEQKSETLSNDQLDRYYFELLAEVTENSKTSYTSGYRIWLHELPWYDRKVTRQGYLFFGAPNERSTAQPERDFYVYFLQPFDPPKFKDEEKPDEVFFQFVDRDEKFMHWLKLYAGAEEMKATAASSTRRLYEEKANGYRKQLVEWFRQHMPTAFNITYRGVTKKLAEWSVFAHAYATVREIIDEAAGDCLKTWFAEKYPEYPSFSKLSLPMTKESLPGYAVDAIKDIASPKTKNGTAILSGLVLLGKDQKLKVRGSGFADWVLEKLEAKGSGQVVNHSELIETVQTVQGTEDNIQWTVERKLEPELFAVVLAALVYSGEIVISIEGTNYDAMKWDELIRLPLKQFIQFSHISKSGELPLRELEALFEMLDVNRALLKANALEQGIGQMVSTAARWTQEAAIALKDIRTGIPTWEENLLSDAEIQQLRNQLEELKKFLESIQVYQTPAKLRKFKYSLEEIEARREDLQAMKRLQQLQQKTQEWTRSAQYLVTAQNQLLSDHPWQKKVDNALQDLLQTLKKGEAGGTEQQRLQELKAEYQNIYLTLHNQSRLNATQHNQQQALLQDQRLDALKQLSAIDLLPFSALDQWYKQLKSFKSCWSLTQDQLESQPICPHCQFRPKEEPRVSDIHLDEMEEHLQILLEEWTEILVSNLSDSEVKKNIELLRGSQQQPILRLLEEKEWIFPIEEKMIQAIRELLQGIKRVEISIEQVKAMMGDGSPLTIDELRNRFERMLQEQVGSQPGSNVRIMLKEEEAHHE</sequence>
<evidence type="ECO:0000313" key="8">
    <source>
        <dbReference type="EMBL" id="MFD1427659.1"/>
    </source>
</evidence>
<gene>
    <name evidence="8" type="ORF">ACFQ4Y_12155</name>
</gene>
<dbReference type="Proteomes" id="UP001597282">
    <property type="component" value="Unassembled WGS sequence"/>
</dbReference>
<dbReference type="SUPFAM" id="SSF52540">
    <property type="entry name" value="P-loop containing nucleoside triphosphate hydrolases"/>
    <property type="match status" value="1"/>
</dbReference>